<sequence>MSNTQSPPISQASLGRDVLHAIRYYLGGRRGLIVAGASVAVAGVAFNWGWLVAAGIAPLLLAMLPCAAMCALGLCMNRTTAGHSSTDVDSKTPDRERSDEPDGDKSSTHPHTGMQLKTRLPADGAYDIREPPSLYHRS</sequence>
<accession>A0ABT4R2Y4</accession>
<dbReference type="EMBL" id="JAPFQA010000022">
    <property type="protein sequence ID" value="MCZ8548193.1"/>
    <property type="molecule type" value="Genomic_DNA"/>
</dbReference>
<organism evidence="3 4">
    <name type="scientific">Mesorhizobium qingshengii</name>
    <dbReference type="NCBI Taxonomy" id="1165689"/>
    <lineage>
        <taxon>Bacteria</taxon>
        <taxon>Pseudomonadati</taxon>
        <taxon>Pseudomonadota</taxon>
        <taxon>Alphaproteobacteria</taxon>
        <taxon>Hyphomicrobiales</taxon>
        <taxon>Phyllobacteriaceae</taxon>
        <taxon>Mesorhizobium</taxon>
    </lineage>
</organism>
<feature type="transmembrane region" description="Helical" evidence="2">
    <location>
        <begin position="32"/>
        <end position="50"/>
    </location>
</feature>
<feature type="transmembrane region" description="Helical" evidence="2">
    <location>
        <begin position="56"/>
        <end position="75"/>
    </location>
</feature>
<evidence type="ECO:0000256" key="1">
    <source>
        <dbReference type="SAM" id="MobiDB-lite"/>
    </source>
</evidence>
<feature type="region of interest" description="Disordered" evidence="1">
    <location>
        <begin position="81"/>
        <end position="138"/>
    </location>
</feature>
<keyword evidence="2" id="KW-0472">Membrane</keyword>
<feature type="compositionally biased region" description="Basic and acidic residues" evidence="1">
    <location>
        <begin position="86"/>
        <end position="107"/>
    </location>
</feature>
<evidence type="ECO:0000313" key="3">
    <source>
        <dbReference type="EMBL" id="MCZ8548193.1"/>
    </source>
</evidence>
<proteinExistence type="predicted"/>
<evidence type="ECO:0000313" key="4">
    <source>
        <dbReference type="Proteomes" id="UP001152178"/>
    </source>
</evidence>
<keyword evidence="2" id="KW-1133">Transmembrane helix</keyword>
<comment type="caution">
    <text evidence="3">The sequence shown here is derived from an EMBL/GenBank/DDBJ whole genome shotgun (WGS) entry which is preliminary data.</text>
</comment>
<keyword evidence="2" id="KW-0812">Transmembrane</keyword>
<keyword evidence="4" id="KW-1185">Reference proteome</keyword>
<protein>
    <submittedName>
        <fullName evidence="3">DUF4231 domain-containing protein</fullName>
    </submittedName>
</protein>
<reference evidence="3" key="1">
    <citation type="submission" date="2022-11" db="EMBL/GenBank/DDBJ databases">
        <authorList>
            <person name="Coimbra C."/>
        </authorList>
    </citation>
    <scope>NUCLEOTIDE SEQUENCE</scope>
    <source>
        <strain evidence="3">Jales19</strain>
    </source>
</reference>
<dbReference type="Proteomes" id="UP001152178">
    <property type="component" value="Unassembled WGS sequence"/>
</dbReference>
<gene>
    <name evidence="3" type="ORF">OOJ09_28810</name>
</gene>
<name>A0ABT4R2Y4_9HYPH</name>
<evidence type="ECO:0000256" key="2">
    <source>
        <dbReference type="SAM" id="Phobius"/>
    </source>
</evidence>
<dbReference type="RefSeq" id="WP_269908449.1">
    <property type="nucleotide sequence ID" value="NZ_JAPFQA010000022.1"/>
</dbReference>